<dbReference type="AlphaFoldDB" id="A0A1E7JRC6"/>
<feature type="domain" description="Methyltransferase FkbM" evidence="2">
    <location>
        <begin position="93"/>
        <end position="258"/>
    </location>
</feature>
<comment type="caution">
    <text evidence="3">The sequence shown here is derived from an EMBL/GenBank/DDBJ whole genome shotgun (WGS) entry which is preliminary data.</text>
</comment>
<dbReference type="InterPro" id="IPR029063">
    <property type="entry name" value="SAM-dependent_MTases_sf"/>
</dbReference>
<dbReference type="Proteomes" id="UP000176087">
    <property type="component" value="Unassembled WGS sequence"/>
</dbReference>
<sequence>MSVHGLRVLRGLGRNYVRYFPGALGKRELARKYLAPQLREHSVRGGVRTRFGARFLVDSEDLIQRHLYLFGVWEPHLTHWLRQRLKSGDVFVDVGANVGYFSVLGSSLVGGDGSVVAVEASPAFHRRLLRHAHMNRCSNLRAVNAAVSDKDETLKFIQASSRNTGATSTVPYSGPAESEFEVDAHPLTELLSQAEIERARVIKIDVEGAEGAAVRGLSSALHRLRQDAEVVVEVTPERMRALGDSPDELLRTFVDRGFHAYRLINDYDPGSYPSAMRRPQPPRRRSKPITEEMDLVFSRIDAEWLT</sequence>
<dbReference type="OrthoDB" id="5679686at2"/>
<dbReference type="NCBIfam" id="TIGR01444">
    <property type="entry name" value="fkbM_fam"/>
    <property type="match status" value="1"/>
</dbReference>
<dbReference type="InterPro" id="IPR006342">
    <property type="entry name" value="FkbM_mtfrase"/>
</dbReference>
<protein>
    <submittedName>
        <fullName evidence="3">FkbM family methyltransferase</fullName>
    </submittedName>
</protein>
<dbReference type="GO" id="GO:0008168">
    <property type="term" value="F:methyltransferase activity"/>
    <property type="evidence" value="ECO:0007669"/>
    <property type="project" value="UniProtKB-KW"/>
</dbReference>
<keyword evidence="3" id="KW-0808">Transferase</keyword>
<reference evidence="3 4" key="1">
    <citation type="journal article" date="2016" name="Front. Microbiol.">
        <title>Comparative Genomics Analysis of Streptomyces Species Reveals Their Adaptation to the Marine Environment and Their Diversity at the Genomic Level.</title>
        <authorList>
            <person name="Tian X."/>
            <person name="Zhang Z."/>
            <person name="Yang T."/>
            <person name="Chen M."/>
            <person name="Li J."/>
            <person name="Chen F."/>
            <person name="Yang J."/>
            <person name="Li W."/>
            <person name="Zhang B."/>
            <person name="Zhang Z."/>
            <person name="Wu J."/>
            <person name="Zhang C."/>
            <person name="Long L."/>
            <person name="Xiao J."/>
        </authorList>
    </citation>
    <scope>NUCLEOTIDE SEQUENCE [LARGE SCALE GENOMIC DNA]</scope>
    <source>
        <strain evidence="3 4">SCSIO 10390</strain>
    </source>
</reference>
<dbReference type="InterPro" id="IPR052514">
    <property type="entry name" value="SAM-dependent_MTase"/>
</dbReference>
<keyword evidence="4" id="KW-1185">Reference proteome</keyword>
<dbReference type="GO" id="GO:0032259">
    <property type="term" value="P:methylation"/>
    <property type="evidence" value="ECO:0007669"/>
    <property type="project" value="UniProtKB-KW"/>
</dbReference>
<feature type="region of interest" description="Disordered" evidence="1">
    <location>
        <begin position="270"/>
        <end position="289"/>
    </location>
</feature>
<keyword evidence="3" id="KW-0489">Methyltransferase</keyword>
<organism evidence="3 4">
    <name type="scientific">Streptomyces abyssalis</name>
    <dbReference type="NCBI Taxonomy" id="933944"/>
    <lineage>
        <taxon>Bacteria</taxon>
        <taxon>Bacillati</taxon>
        <taxon>Actinomycetota</taxon>
        <taxon>Actinomycetes</taxon>
        <taxon>Kitasatosporales</taxon>
        <taxon>Streptomycetaceae</taxon>
        <taxon>Streptomyces</taxon>
    </lineage>
</organism>
<dbReference type="EMBL" id="LJGT01000038">
    <property type="protein sequence ID" value="OEU90784.1"/>
    <property type="molecule type" value="Genomic_DNA"/>
</dbReference>
<name>A0A1E7JRC6_9ACTN</name>
<dbReference type="PANTHER" id="PTHR34203">
    <property type="entry name" value="METHYLTRANSFERASE, FKBM FAMILY PROTEIN"/>
    <property type="match status" value="1"/>
</dbReference>
<evidence type="ECO:0000259" key="2">
    <source>
        <dbReference type="Pfam" id="PF05050"/>
    </source>
</evidence>
<gene>
    <name evidence="3" type="ORF">AN215_12765</name>
</gene>
<evidence type="ECO:0000256" key="1">
    <source>
        <dbReference type="SAM" id="MobiDB-lite"/>
    </source>
</evidence>
<dbReference type="SUPFAM" id="SSF53335">
    <property type="entry name" value="S-adenosyl-L-methionine-dependent methyltransferases"/>
    <property type="match status" value="1"/>
</dbReference>
<evidence type="ECO:0000313" key="3">
    <source>
        <dbReference type="EMBL" id="OEU90784.1"/>
    </source>
</evidence>
<dbReference type="Gene3D" id="3.40.50.150">
    <property type="entry name" value="Vaccinia Virus protein VP39"/>
    <property type="match status" value="1"/>
</dbReference>
<evidence type="ECO:0000313" key="4">
    <source>
        <dbReference type="Proteomes" id="UP000176087"/>
    </source>
</evidence>
<dbReference type="STRING" id="933944.AN215_12765"/>
<dbReference type="Pfam" id="PF05050">
    <property type="entry name" value="Methyltransf_21"/>
    <property type="match status" value="1"/>
</dbReference>
<proteinExistence type="predicted"/>
<accession>A0A1E7JRC6</accession>
<dbReference type="PANTHER" id="PTHR34203:SF15">
    <property type="entry name" value="SLL1173 PROTEIN"/>
    <property type="match status" value="1"/>
</dbReference>
<dbReference type="PATRIC" id="fig|933944.5.peg.5608"/>